<dbReference type="AlphaFoldDB" id="A0A6G1G778"/>
<accession>A0A6G1G778</accession>
<dbReference type="EMBL" id="ML975154">
    <property type="protein sequence ID" value="KAF1813884.1"/>
    <property type="molecule type" value="Genomic_DNA"/>
</dbReference>
<evidence type="ECO:0000313" key="2">
    <source>
        <dbReference type="Proteomes" id="UP000504638"/>
    </source>
</evidence>
<proteinExistence type="predicted"/>
<sequence>MLWDRLSVMGREVCLFRRVIRAGWIRVGQRKCLDAFVFEIELQSERMGNSEVSRWGWRRRKTEQEGNRLRLEKGERQCILLAKDGKHTHRSKSSSTAGLVRKVWNYYGFRSQSKEGPNRQRGGPAWRIGFHWIDFLLNLPDPVQPKTRARLAFLLTVPLLGVSAE</sequence>
<name>A0A6G1G778_9PEZI</name>
<evidence type="ECO:0000313" key="1">
    <source>
        <dbReference type="EMBL" id="KAF1813884.1"/>
    </source>
</evidence>
<gene>
    <name evidence="1 3" type="ORF">P152DRAFT_295904</name>
</gene>
<dbReference type="GeneID" id="54415613"/>
<protein>
    <submittedName>
        <fullName evidence="1 3">Uncharacterized protein</fullName>
    </submittedName>
</protein>
<reference evidence="3" key="3">
    <citation type="submission" date="2025-04" db="UniProtKB">
        <authorList>
            <consortium name="RefSeq"/>
        </authorList>
    </citation>
    <scope>IDENTIFICATION</scope>
    <source>
        <strain evidence="3">CBS 781.70</strain>
    </source>
</reference>
<keyword evidence="2" id="KW-1185">Reference proteome</keyword>
<dbReference type="Proteomes" id="UP000504638">
    <property type="component" value="Unplaced"/>
</dbReference>
<reference evidence="1 3" key="1">
    <citation type="submission" date="2020-01" db="EMBL/GenBank/DDBJ databases">
        <authorList>
            <consortium name="DOE Joint Genome Institute"/>
            <person name="Haridas S."/>
            <person name="Albert R."/>
            <person name="Binder M."/>
            <person name="Bloem J."/>
            <person name="Labutti K."/>
            <person name="Salamov A."/>
            <person name="Andreopoulos B."/>
            <person name="Baker S.E."/>
            <person name="Barry K."/>
            <person name="Bills G."/>
            <person name="Bluhm B.H."/>
            <person name="Cannon C."/>
            <person name="Castanera R."/>
            <person name="Culley D.E."/>
            <person name="Daum C."/>
            <person name="Ezra D."/>
            <person name="Gonzalez J.B."/>
            <person name="Henrissat B."/>
            <person name="Kuo A."/>
            <person name="Liang C."/>
            <person name="Lipzen A."/>
            <person name="Lutzoni F."/>
            <person name="Magnuson J."/>
            <person name="Mondo S."/>
            <person name="Nolan M."/>
            <person name="Ohm R."/>
            <person name="Pangilinan J."/>
            <person name="Park H.-J."/>
            <person name="Ramirez L."/>
            <person name="Alfaro M."/>
            <person name="Sun H."/>
            <person name="Tritt A."/>
            <person name="Yoshinaga Y."/>
            <person name="Zwiers L.-H."/>
            <person name="Turgeon B.G."/>
            <person name="Goodwin S.B."/>
            <person name="Spatafora J.W."/>
            <person name="Crous P.W."/>
            <person name="Grigoriev I.V."/>
        </authorList>
    </citation>
    <scope>NUCLEOTIDE SEQUENCE</scope>
    <source>
        <strain evidence="1 3">CBS 781.70</strain>
    </source>
</reference>
<evidence type="ECO:0000313" key="3">
    <source>
        <dbReference type="RefSeq" id="XP_033535515.1"/>
    </source>
</evidence>
<dbReference type="RefSeq" id="XP_033535515.1">
    <property type="nucleotide sequence ID" value="XM_033675043.1"/>
</dbReference>
<organism evidence="1">
    <name type="scientific">Eremomyces bilateralis CBS 781.70</name>
    <dbReference type="NCBI Taxonomy" id="1392243"/>
    <lineage>
        <taxon>Eukaryota</taxon>
        <taxon>Fungi</taxon>
        <taxon>Dikarya</taxon>
        <taxon>Ascomycota</taxon>
        <taxon>Pezizomycotina</taxon>
        <taxon>Dothideomycetes</taxon>
        <taxon>Dothideomycetes incertae sedis</taxon>
        <taxon>Eremomycetales</taxon>
        <taxon>Eremomycetaceae</taxon>
        <taxon>Eremomyces</taxon>
    </lineage>
</organism>
<reference evidence="3" key="2">
    <citation type="submission" date="2020-04" db="EMBL/GenBank/DDBJ databases">
        <authorList>
            <consortium name="NCBI Genome Project"/>
        </authorList>
    </citation>
    <scope>NUCLEOTIDE SEQUENCE</scope>
    <source>
        <strain evidence="3">CBS 781.70</strain>
    </source>
</reference>